<dbReference type="NCBIfam" id="NF041196">
    <property type="entry name" value="ScbR_bind_reg"/>
    <property type="match status" value="1"/>
</dbReference>
<dbReference type="EMBL" id="CCSD01000097">
    <property type="protein sequence ID" value="CDZ91322.1"/>
    <property type="molecule type" value="Genomic_DNA"/>
</dbReference>
<dbReference type="PROSITE" id="PS50977">
    <property type="entry name" value="HTH_TETR_2"/>
    <property type="match status" value="1"/>
</dbReference>
<evidence type="ECO:0000256" key="2">
    <source>
        <dbReference type="ARBA" id="ARBA00023125"/>
    </source>
</evidence>
<dbReference type="RefSeq" id="WP_010592943.1">
    <property type="nucleotide sequence ID" value="NZ_CP023714.1"/>
</dbReference>
<dbReference type="PROSITE" id="PS01081">
    <property type="entry name" value="HTH_TETR_1"/>
    <property type="match status" value="1"/>
</dbReference>
<dbReference type="SUPFAM" id="SSF48498">
    <property type="entry name" value="Tetracyclin repressor-like, C-terminal domain"/>
    <property type="match status" value="1"/>
</dbReference>
<dbReference type="AlphaFoldDB" id="A0A098BSW1"/>
<keyword evidence="1" id="KW-0805">Transcription regulation</keyword>
<keyword evidence="3" id="KW-0804">Transcription</keyword>
<dbReference type="InterPro" id="IPR023772">
    <property type="entry name" value="DNA-bd_HTH_TetR-type_CS"/>
</dbReference>
<dbReference type="InterPro" id="IPR050109">
    <property type="entry name" value="HTH-type_TetR-like_transc_reg"/>
</dbReference>
<accession>A0A098BSW1</accession>
<evidence type="ECO:0000256" key="1">
    <source>
        <dbReference type="ARBA" id="ARBA00023015"/>
    </source>
</evidence>
<dbReference type="InterPro" id="IPR001647">
    <property type="entry name" value="HTH_TetR"/>
</dbReference>
<sequence>MARQVRAEVTRESVVRGAAEIFMNLGYANASLNEIIQESGVTKGALYFHFASKEELARGVVDAGFARLAEAAVTTINDRTPALETLIELSVLTVDLSRNDPVVRAMFRLAVEIGDYRGTGDRLFDTWLATMRDLAKRALAEGDLNEDVDPDMVGLFLLQVLTGVRMVAAALDCREALVEYLENAWGLMLPALVPPAKAEYFKQFASRRLRV</sequence>
<dbReference type="SUPFAM" id="SSF46689">
    <property type="entry name" value="Homeodomain-like"/>
    <property type="match status" value="1"/>
</dbReference>
<dbReference type="InterPro" id="IPR009057">
    <property type="entry name" value="Homeodomain-like_sf"/>
</dbReference>
<dbReference type="KEGG" id="rrz:CS378_22430"/>
<dbReference type="Gene3D" id="1.10.357.10">
    <property type="entry name" value="Tetracycline Repressor, domain 2"/>
    <property type="match status" value="1"/>
</dbReference>
<proteinExistence type="predicted"/>
<evidence type="ECO:0000256" key="3">
    <source>
        <dbReference type="ARBA" id="ARBA00023163"/>
    </source>
</evidence>
<dbReference type="InterPro" id="IPR054126">
    <property type="entry name" value="CprB_TetR_C"/>
</dbReference>
<dbReference type="SMR" id="A0A098BSW1"/>
<dbReference type="GeneID" id="66834706"/>
<keyword evidence="2" id="KW-0238">DNA-binding</keyword>
<dbReference type="PRINTS" id="PR00455">
    <property type="entry name" value="HTHTETR"/>
</dbReference>
<dbReference type="GO" id="GO:0003700">
    <property type="term" value="F:DNA-binding transcription factor activity"/>
    <property type="evidence" value="ECO:0007669"/>
    <property type="project" value="TreeGrafter"/>
</dbReference>
<protein>
    <submittedName>
        <fullName evidence="4">Transcriptional regulator, TetR family</fullName>
    </submittedName>
</protein>
<name>A0A098BSW1_9NOCA</name>
<dbReference type="GO" id="GO:0000976">
    <property type="term" value="F:transcription cis-regulatory region binding"/>
    <property type="evidence" value="ECO:0007669"/>
    <property type="project" value="TreeGrafter"/>
</dbReference>
<dbReference type="eggNOG" id="COG1309">
    <property type="taxonomic scope" value="Bacteria"/>
</dbReference>
<gene>
    <name evidence="4" type="ORF">RHRU231_820092</name>
</gene>
<dbReference type="PANTHER" id="PTHR30055">
    <property type="entry name" value="HTH-TYPE TRANSCRIPTIONAL REGULATOR RUTR"/>
    <property type="match status" value="1"/>
</dbReference>
<reference evidence="4 5" key="1">
    <citation type="journal article" date="2014" name="Genome Announc.">
        <title>Draft Genome Sequence of Propane- and Butane-Oxidizing Actinobacterium Rhodococcus ruber IEGM 231.</title>
        <authorList>
            <person name="Ivshina I.B."/>
            <person name="Kuyukina M.S."/>
            <person name="Krivoruchko A.V."/>
            <person name="Barbe V."/>
            <person name="Fischer C."/>
        </authorList>
    </citation>
    <scope>NUCLEOTIDE SEQUENCE [LARGE SCALE GENOMIC DNA]</scope>
</reference>
<evidence type="ECO:0000313" key="5">
    <source>
        <dbReference type="Proteomes" id="UP000042997"/>
    </source>
</evidence>
<dbReference type="OrthoDB" id="3237195at2"/>
<evidence type="ECO:0000313" key="4">
    <source>
        <dbReference type="EMBL" id="CDZ91322.1"/>
    </source>
</evidence>
<dbReference type="PANTHER" id="PTHR30055:SF234">
    <property type="entry name" value="HTH-TYPE TRANSCRIPTIONAL REGULATOR BETI"/>
    <property type="match status" value="1"/>
</dbReference>
<dbReference type="InterPro" id="IPR047923">
    <property type="entry name" value="ArpA-like"/>
</dbReference>
<organism evidence="4 5">
    <name type="scientific">Rhodococcus ruber</name>
    <dbReference type="NCBI Taxonomy" id="1830"/>
    <lineage>
        <taxon>Bacteria</taxon>
        <taxon>Bacillati</taxon>
        <taxon>Actinomycetota</taxon>
        <taxon>Actinomycetes</taxon>
        <taxon>Mycobacteriales</taxon>
        <taxon>Nocardiaceae</taxon>
        <taxon>Rhodococcus</taxon>
    </lineage>
</organism>
<dbReference type="Proteomes" id="UP000042997">
    <property type="component" value="Unassembled WGS sequence"/>
</dbReference>
<dbReference type="Pfam" id="PF00440">
    <property type="entry name" value="TetR_N"/>
    <property type="match status" value="1"/>
</dbReference>
<dbReference type="InterPro" id="IPR036271">
    <property type="entry name" value="Tet_transcr_reg_TetR-rel_C_sf"/>
</dbReference>
<dbReference type="Pfam" id="PF21935">
    <property type="entry name" value="TetR_C_45"/>
    <property type="match status" value="1"/>
</dbReference>